<dbReference type="Proteomes" id="UP000803844">
    <property type="component" value="Unassembled WGS sequence"/>
</dbReference>
<dbReference type="PANTHER" id="PTHR35186">
    <property type="entry name" value="ANK_REP_REGION DOMAIN-CONTAINING PROTEIN"/>
    <property type="match status" value="1"/>
</dbReference>
<evidence type="ECO:0000313" key="3">
    <source>
        <dbReference type="EMBL" id="KAF3769616.1"/>
    </source>
</evidence>
<protein>
    <recommendedName>
        <fullName evidence="2">DUF7580 domain-containing protein</fullName>
    </recommendedName>
</protein>
<dbReference type="GeneID" id="63833473"/>
<dbReference type="OrthoDB" id="3565018at2759"/>
<dbReference type="InterPro" id="IPR056002">
    <property type="entry name" value="DUF7580"/>
</dbReference>
<organism evidence="3 4">
    <name type="scientific">Cryphonectria parasitica (strain ATCC 38755 / EP155)</name>
    <dbReference type="NCBI Taxonomy" id="660469"/>
    <lineage>
        <taxon>Eukaryota</taxon>
        <taxon>Fungi</taxon>
        <taxon>Dikarya</taxon>
        <taxon>Ascomycota</taxon>
        <taxon>Pezizomycotina</taxon>
        <taxon>Sordariomycetes</taxon>
        <taxon>Sordariomycetidae</taxon>
        <taxon>Diaporthales</taxon>
        <taxon>Cryphonectriaceae</taxon>
        <taxon>Cryphonectria-Endothia species complex</taxon>
        <taxon>Cryphonectria</taxon>
    </lineage>
</organism>
<dbReference type="RefSeq" id="XP_040780577.1">
    <property type="nucleotide sequence ID" value="XM_040916344.1"/>
</dbReference>
<reference evidence="3" key="1">
    <citation type="journal article" date="2020" name="Phytopathology">
        <title>Genome sequence of the chestnut blight fungus Cryphonectria parasitica EP155: A fundamental resource for an archetypical invasive plant pathogen.</title>
        <authorList>
            <person name="Crouch J.A."/>
            <person name="Dawe A."/>
            <person name="Aerts A."/>
            <person name="Barry K."/>
            <person name="Churchill A.C.L."/>
            <person name="Grimwood J."/>
            <person name="Hillman B."/>
            <person name="Milgroom M.G."/>
            <person name="Pangilinan J."/>
            <person name="Smith M."/>
            <person name="Salamov A."/>
            <person name="Schmutz J."/>
            <person name="Yadav J."/>
            <person name="Grigoriev I.V."/>
            <person name="Nuss D."/>
        </authorList>
    </citation>
    <scope>NUCLEOTIDE SEQUENCE</scope>
    <source>
        <strain evidence="3">EP155</strain>
    </source>
</reference>
<dbReference type="Pfam" id="PF24476">
    <property type="entry name" value="DUF7580"/>
    <property type="match status" value="1"/>
</dbReference>
<gene>
    <name evidence="3" type="ORF">M406DRAFT_245590</name>
</gene>
<accession>A0A9P4YAT3</accession>
<name>A0A9P4YAT3_CRYP1</name>
<dbReference type="AlphaFoldDB" id="A0A9P4YAT3"/>
<feature type="domain" description="DUF7580" evidence="2">
    <location>
        <begin position="334"/>
        <end position="571"/>
    </location>
</feature>
<evidence type="ECO:0000259" key="2">
    <source>
        <dbReference type="Pfam" id="PF24476"/>
    </source>
</evidence>
<keyword evidence="1" id="KW-0732">Signal</keyword>
<comment type="caution">
    <text evidence="3">The sequence shown here is derived from an EMBL/GenBank/DDBJ whole genome shotgun (WGS) entry which is preliminary data.</text>
</comment>
<sequence length="572" mass="63646">MSGIDIAGLVLGALALVLKSVDDYKDGIRRITTLFRKRKYVEKLARALLQQQLFLEELIKSVALQSGCEHVLSVQLLVDDPVRYLSDPDIQEELEQFLGPKHSHFLVEELRTIGETVEKVAGGIAGLVPSIQGPKNDLRAIINANKDKSSLRDDLAPRIKLLFGITDINTMIEEIDAGTEKLGRFSMLILSNCKAMGRDPSGKGTKLAKAFRRIRELAGGLYRAVQDGFRDPCHESHEVRLYLDDRIDDASKILRRRDTTDLDTSLLTFDLVFHASNQNSDVLVYRTAVRVLNAYNNPCLNQGDSNNYNNSPSGVPTSGAVTFCVTPASPTISMHQVVTITSICTTIKSAGSIKPRLSFVLMGNQSIGPLPDDKIRLARGEHGGYVSLRQVLRATITTLPIKPRMHLSLQLASSLLQLQHMQWLAQAWSKDTIFFLKPSLSARQTQVDLDKPFITRSFDLQQRVETPSGPRETLLELGILLLEIWHGTTLETRFGMDQAFRLPPTTYYERLGRALEWQDDGGMQGLYGEAVSHCLTGNHGPAGQKLDWEDTKLWGSICGNIIEPLSNLCKQF</sequence>
<feature type="chain" id="PRO_5040198879" description="DUF7580 domain-containing protein" evidence="1">
    <location>
        <begin position="16"/>
        <end position="572"/>
    </location>
</feature>
<feature type="signal peptide" evidence="1">
    <location>
        <begin position="1"/>
        <end position="15"/>
    </location>
</feature>
<dbReference type="EMBL" id="MU032344">
    <property type="protein sequence ID" value="KAF3769616.1"/>
    <property type="molecule type" value="Genomic_DNA"/>
</dbReference>
<keyword evidence="4" id="KW-1185">Reference proteome</keyword>
<evidence type="ECO:0000256" key="1">
    <source>
        <dbReference type="SAM" id="SignalP"/>
    </source>
</evidence>
<dbReference type="PANTHER" id="PTHR35186:SF4">
    <property type="entry name" value="PRION-INHIBITION AND PROPAGATION HELO DOMAIN-CONTAINING PROTEIN"/>
    <property type="match status" value="1"/>
</dbReference>
<evidence type="ECO:0000313" key="4">
    <source>
        <dbReference type="Proteomes" id="UP000803844"/>
    </source>
</evidence>
<proteinExistence type="predicted"/>